<dbReference type="PANTHER" id="PTHR30388">
    <property type="entry name" value="ALDEHYDE OXIDOREDUCTASE MOLYBDENUM COFACTOR ASSEMBLY PROTEIN"/>
    <property type="match status" value="1"/>
</dbReference>
<protein>
    <submittedName>
        <fullName evidence="3">XshC-Cox1 family protein</fullName>
    </submittedName>
</protein>
<dbReference type="InterPro" id="IPR027051">
    <property type="entry name" value="XdhC_Rossmann_dom"/>
</dbReference>
<feature type="domain" description="XdhC- CoxI" evidence="1">
    <location>
        <begin position="11"/>
        <end position="78"/>
    </location>
</feature>
<dbReference type="Gene3D" id="3.40.50.720">
    <property type="entry name" value="NAD(P)-binding Rossmann-like Domain"/>
    <property type="match status" value="1"/>
</dbReference>
<name>A0A2T8FFZ1_9ACTN</name>
<organism evidence="3 4">
    <name type="scientific">Nocardioides gansuensis</name>
    <dbReference type="NCBI Taxonomy" id="2138300"/>
    <lineage>
        <taxon>Bacteria</taxon>
        <taxon>Bacillati</taxon>
        <taxon>Actinomycetota</taxon>
        <taxon>Actinomycetes</taxon>
        <taxon>Propionibacteriales</taxon>
        <taxon>Nocardioidaceae</taxon>
        <taxon>Nocardioides</taxon>
    </lineage>
</organism>
<keyword evidence="4" id="KW-1185">Reference proteome</keyword>
<gene>
    <name evidence="3" type="ORF">DDE18_03165</name>
</gene>
<evidence type="ECO:0000259" key="1">
    <source>
        <dbReference type="Pfam" id="PF02625"/>
    </source>
</evidence>
<proteinExistence type="predicted"/>
<sequence length="375" mass="39631">MREVLPDLLPWWEAGKTIGVGTVVATFRSAPRPPGASMLVGPGGEAVGSVSGGCVEGAVYELALSVVESGVPVLERYGVSDEDAFAVGLTCGGVLDVWVEKVDRETFPELGEVAADIAAGRPVAVATVIEHPDPQRRGRRMVVRPDGDGVTVGGSLGSSRADDAVRDDALGMLAAGHHGTLAYGPDGERRGEGMQVFVWAFGPPPRLLVFGAIDFAAAVARVGAFLGYRVTVCDARPVFATTSRFTDADEVVVEWPHRYLAAEAEAGRIDERTAVCVLTHDPKFDVPLLEVALRLPRLGYVGAMGSRRTHDDRMARLREAGLTDAELARLSSPIGLDLGARTPEETAVSIAAEMIALQWGGSGVRLGAREGRIHH</sequence>
<dbReference type="InterPro" id="IPR003777">
    <property type="entry name" value="XdhC_CoxI"/>
</dbReference>
<dbReference type="Proteomes" id="UP000246018">
    <property type="component" value="Unassembled WGS sequence"/>
</dbReference>
<dbReference type="InterPro" id="IPR052698">
    <property type="entry name" value="MoCofactor_Util/Proc"/>
</dbReference>
<comment type="caution">
    <text evidence="3">The sequence shown here is derived from an EMBL/GenBank/DDBJ whole genome shotgun (WGS) entry which is preliminary data.</text>
</comment>
<evidence type="ECO:0000259" key="2">
    <source>
        <dbReference type="Pfam" id="PF13478"/>
    </source>
</evidence>
<reference evidence="3 4" key="1">
    <citation type="submission" date="2018-04" db="EMBL/GenBank/DDBJ databases">
        <title>Genome of Nocardioides gansuensis WSJ-1.</title>
        <authorList>
            <person name="Wu S."/>
            <person name="Wang G."/>
        </authorList>
    </citation>
    <scope>NUCLEOTIDE SEQUENCE [LARGE SCALE GENOMIC DNA]</scope>
    <source>
        <strain evidence="3 4">WSJ-1</strain>
    </source>
</reference>
<accession>A0A2T8FFZ1</accession>
<dbReference type="AlphaFoldDB" id="A0A2T8FFZ1"/>
<feature type="domain" description="XdhC- CoxI" evidence="1">
    <location>
        <begin position="117"/>
        <end position="184"/>
    </location>
</feature>
<evidence type="ECO:0000313" key="4">
    <source>
        <dbReference type="Proteomes" id="UP000246018"/>
    </source>
</evidence>
<dbReference type="Pfam" id="PF02625">
    <property type="entry name" value="XdhC_CoxI"/>
    <property type="match status" value="2"/>
</dbReference>
<evidence type="ECO:0000313" key="3">
    <source>
        <dbReference type="EMBL" id="PVG84615.1"/>
    </source>
</evidence>
<feature type="domain" description="XdhC Rossmann" evidence="2">
    <location>
        <begin position="207"/>
        <end position="354"/>
    </location>
</feature>
<dbReference type="RefSeq" id="WP_116570748.1">
    <property type="nucleotide sequence ID" value="NZ_QDGZ01000001.1"/>
</dbReference>
<dbReference type="Pfam" id="PF13478">
    <property type="entry name" value="XdhC_C"/>
    <property type="match status" value="1"/>
</dbReference>
<dbReference type="PANTHER" id="PTHR30388:SF4">
    <property type="entry name" value="MOLYBDENUM COFACTOR INSERTION CHAPERONE PAOD"/>
    <property type="match status" value="1"/>
</dbReference>
<dbReference type="EMBL" id="QDGZ01000001">
    <property type="protein sequence ID" value="PVG84615.1"/>
    <property type="molecule type" value="Genomic_DNA"/>
</dbReference>
<dbReference type="OrthoDB" id="9815497at2"/>